<dbReference type="STRING" id="1448320.A0A319EJD8"/>
<dbReference type="PANTHER" id="PTHR35185:SF1">
    <property type="entry name" value="UPF0619 GPI-ANCHORED MEMBRANE PROTEIN C1322.10"/>
    <property type="match status" value="1"/>
</dbReference>
<dbReference type="InterPro" id="IPR018466">
    <property type="entry name" value="Kre9/Knh1-like_N"/>
</dbReference>
<dbReference type="PANTHER" id="PTHR35185">
    <property type="entry name" value="SERINE/THREONINE-RICH PROTEIN ADG2-RELATED"/>
    <property type="match status" value="1"/>
</dbReference>
<evidence type="ECO:0000313" key="5">
    <source>
        <dbReference type="Proteomes" id="UP000247810"/>
    </source>
</evidence>
<name>A0A319EJD8_9EURO</name>
<dbReference type="InterPro" id="IPR052479">
    <property type="entry name" value="GPI-anchor_Adhesion_Reg"/>
</dbReference>
<protein>
    <recommendedName>
        <fullName evidence="3">Yeast cell wall synthesis Kre9/Knh1-like N-terminal domain-containing protein</fullName>
    </recommendedName>
</protein>
<organism evidence="4 5">
    <name type="scientific">Aspergillus ellipticus CBS 707.79</name>
    <dbReference type="NCBI Taxonomy" id="1448320"/>
    <lineage>
        <taxon>Eukaryota</taxon>
        <taxon>Fungi</taxon>
        <taxon>Dikarya</taxon>
        <taxon>Ascomycota</taxon>
        <taxon>Pezizomycotina</taxon>
        <taxon>Eurotiomycetes</taxon>
        <taxon>Eurotiomycetidae</taxon>
        <taxon>Eurotiales</taxon>
        <taxon>Aspergillaceae</taxon>
        <taxon>Aspergillus</taxon>
        <taxon>Aspergillus subgen. Circumdati</taxon>
    </lineage>
</organism>
<proteinExistence type="predicted"/>
<evidence type="ECO:0000256" key="1">
    <source>
        <dbReference type="ARBA" id="ARBA00022729"/>
    </source>
</evidence>
<dbReference type="Pfam" id="PF10342">
    <property type="entry name" value="Kre9_KNH"/>
    <property type="match status" value="1"/>
</dbReference>
<sequence length="168" mass="17606">MRFLNLLISIVAFATSALALTITQPRSNDQVDFSKPYTVKWTTVGSDPDEFTLLLVNMNGQPNVSKNIANIKTSSSSYTIDKVTGIPVANGYQFNAISNTSMNTGILSQSSQFNVTKVGKVETTSATRTSATETAAAATSSSAAQQLMVSGPMAVLGALAARSLAGFL</sequence>
<dbReference type="AlphaFoldDB" id="A0A319EJD8"/>
<dbReference type="OrthoDB" id="5316007at2759"/>
<reference evidence="4 5" key="1">
    <citation type="submission" date="2018-02" db="EMBL/GenBank/DDBJ databases">
        <title>The genomes of Aspergillus section Nigri reveals drivers in fungal speciation.</title>
        <authorList>
            <consortium name="DOE Joint Genome Institute"/>
            <person name="Vesth T.C."/>
            <person name="Nybo J."/>
            <person name="Theobald S."/>
            <person name="Brandl J."/>
            <person name="Frisvad J.C."/>
            <person name="Nielsen K.F."/>
            <person name="Lyhne E.K."/>
            <person name="Kogle M.E."/>
            <person name="Kuo A."/>
            <person name="Riley R."/>
            <person name="Clum A."/>
            <person name="Nolan M."/>
            <person name="Lipzen A."/>
            <person name="Salamov A."/>
            <person name="Henrissat B."/>
            <person name="Wiebenga A."/>
            <person name="De vries R.P."/>
            <person name="Grigoriev I.V."/>
            <person name="Mortensen U.H."/>
            <person name="Andersen M.R."/>
            <person name="Baker S.E."/>
        </authorList>
    </citation>
    <scope>NUCLEOTIDE SEQUENCE [LARGE SCALE GENOMIC DNA]</scope>
    <source>
        <strain evidence="4 5">CBS 707.79</strain>
    </source>
</reference>
<feature type="signal peptide" evidence="2">
    <location>
        <begin position="1"/>
        <end position="19"/>
    </location>
</feature>
<evidence type="ECO:0000256" key="2">
    <source>
        <dbReference type="SAM" id="SignalP"/>
    </source>
</evidence>
<feature type="chain" id="PRO_5016366930" description="Yeast cell wall synthesis Kre9/Knh1-like N-terminal domain-containing protein" evidence="2">
    <location>
        <begin position="20"/>
        <end position="168"/>
    </location>
</feature>
<gene>
    <name evidence="4" type="ORF">BO71DRAFT_60355</name>
</gene>
<dbReference type="VEuPathDB" id="FungiDB:BO71DRAFT_60355"/>
<feature type="domain" description="Yeast cell wall synthesis Kre9/Knh1-like N-terminal" evidence="3">
    <location>
        <begin position="24"/>
        <end position="115"/>
    </location>
</feature>
<evidence type="ECO:0000313" key="4">
    <source>
        <dbReference type="EMBL" id="PYH91062.1"/>
    </source>
</evidence>
<keyword evidence="1 2" id="KW-0732">Signal</keyword>
<evidence type="ECO:0000259" key="3">
    <source>
        <dbReference type="Pfam" id="PF10342"/>
    </source>
</evidence>
<keyword evidence="5" id="KW-1185">Reference proteome</keyword>
<dbReference type="EMBL" id="KZ825958">
    <property type="protein sequence ID" value="PYH91062.1"/>
    <property type="molecule type" value="Genomic_DNA"/>
</dbReference>
<dbReference type="Proteomes" id="UP000247810">
    <property type="component" value="Unassembled WGS sequence"/>
</dbReference>
<accession>A0A319EJD8</accession>